<keyword evidence="3" id="KW-1185">Reference proteome</keyword>
<dbReference type="Proteomes" id="UP001519460">
    <property type="component" value="Unassembled WGS sequence"/>
</dbReference>
<protein>
    <submittedName>
        <fullName evidence="2">Uncharacterized protein</fullName>
    </submittedName>
</protein>
<proteinExistence type="predicted"/>
<sequence length="135" mass="14221">MSSKLSLRLEVESKGGGTVILPVRIFLCPASDSSEKQSVKKPKGIAKDSRSTGELDISGEGDPITSTDKREELGVDTATVHETILTRVNEAFRQIYEDNAGESGGISVKQIIAAIMTAVAASVSEITGKMLGVRG</sequence>
<evidence type="ECO:0000313" key="2">
    <source>
        <dbReference type="EMBL" id="KAK7483836.1"/>
    </source>
</evidence>
<gene>
    <name evidence="2" type="ORF">BaRGS_00024944</name>
</gene>
<name>A0ABD0K9N0_9CAEN</name>
<comment type="caution">
    <text evidence="2">The sequence shown here is derived from an EMBL/GenBank/DDBJ whole genome shotgun (WGS) entry which is preliminary data.</text>
</comment>
<reference evidence="2 3" key="1">
    <citation type="journal article" date="2023" name="Sci. Data">
        <title>Genome assembly of the Korean intertidal mud-creeper Batillaria attramentaria.</title>
        <authorList>
            <person name="Patra A.K."/>
            <person name="Ho P.T."/>
            <person name="Jun S."/>
            <person name="Lee S.J."/>
            <person name="Kim Y."/>
            <person name="Won Y.J."/>
        </authorList>
    </citation>
    <scope>NUCLEOTIDE SEQUENCE [LARGE SCALE GENOMIC DNA]</scope>
    <source>
        <strain evidence="2">Wonlab-2016</strain>
    </source>
</reference>
<evidence type="ECO:0000256" key="1">
    <source>
        <dbReference type="SAM" id="MobiDB-lite"/>
    </source>
</evidence>
<dbReference type="EMBL" id="JACVVK020000220">
    <property type="protein sequence ID" value="KAK7483836.1"/>
    <property type="molecule type" value="Genomic_DNA"/>
</dbReference>
<accession>A0ABD0K9N0</accession>
<evidence type="ECO:0000313" key="3">
    <source>
        <dbReference type="Proteomes" id="UP001519460"/>
    </source>
</evidence>
<feature type="region of interest" description="Disordered" evidence="1">
    <location>
        <begin position="32"/>
        <end position="72"/>
    </location>
</feature>
<dbReference type="AlphaFoldDB" id="A0ABD0K9N0"/>
<organism evidence="2 3">
    <name type="scientific">Batillaria attramentaria</name>
    <dbReference type="NCBI Taxonomy" id="370345"/>
    <lineage>
        <taxon>Eukaryota</taxon>
        <taxon>Metazoa</taxon>
        <taxon>Spiralia</taxon>
        <taxon>Lophotrochozoa</taxon>
        <taxon>Mollusca</taxon>
        <taxon>Gastropoda</taxon>
        <taxon>Caenogastropoda</taxon>
        <taxon>Sorbeoconcha</taxon>
        <taxon>Cerithioidea</taxon>
        <taxon>Batillariidae</taxon>
        <taxon>Batillaria</taxon>
    </lineage>
</organism>